<dbReference type="SUPFAM" id="SSF88713">
    <property type="entry name" value="Glycoside hydrolase/deacetylase"/>
    <property type="match status" value="1"/>
</dbReference>
<organism evidence="2 3">
    <name type="scientific">Natronolimnobius baerhuensis</name>
    <dbReference type="NCBI Taxonomy" id="253108"/>
    <lineage>
        <taxon>Archaea</taxon>
        <taxon>Methanobacteriati</taxon>
        <taxon>Methanobacteriota</taxon>
        <taxon>Stenosarchaea group</taxon>
        <taxon>Halobacteria</taxon>
        <taxon>Halobacteriales</taxon>
        <taxon>Natrialbaceae</taxon>
        <taxon>Natronolimnobius</taxon>
    </lineage>
</organism>
<keyword evidence="3" id="KW-1185">Reference proteome</keyword>
<gene>
    <name evidence="2" type="ORF">B2G88_04080</name>
</gene>
<accession>A0A202ECP7</accession>
<dbReference type="RefSeq" id="WP_087714038.1">
    <property type="nucleotide sequence ID" value="NZ_MWPH01000001.1"/>
</dbReference>
<sequence>MGSVVLSLDAELGWGFHDLESPPPSRVEAGRRGWSTMLELCEEYDIPATWAVVGHLMLESCDGRHEEHPAPDGWFDRERGEWTDREDLRFAPDLVDALLASPVDHEFASHSFSHVLFGDAATDHALARAELERATAIADEWGQSVDSFIYPRNDVGHRDVLAEYGLTAYRGKSPTEDGLRGIVDTRFRDQSLLVEPAVDEFGLVNVPASMFLFGFEGPARTVAESIWTDPMVAQARRGIDEAVRSDGIFHMWLHPNNLTHERDDRRMRAILSYLEHTRSKTDLAVETMGQVARRVAAATDANGQVVAVDGHPTGDD</sequence>
<dbReference type="AlphaFoldDB" id="A0A202ECP7"/>
<name>A0A202ECP7_9EURY</name>
<evidence type="ECO:0000313" key="2">
    <source>
        <dbReference type="EMBL" id="OVE85987.1"/>
    </source>
</evidence>
<dbReference type="OrthoDB" id="10436at2157"/>
<protein>
    <submittedName>
        <fullName evidence="2">Polysaccharide deacetylase</fullName>
    </submittedName>
</protein>
<dbReference type="GO" id="GO:0016810">
    <property type="term" value="F:hydrolase activity, acting on carbon-nitrogen (but not peptide) bonds"/>
    <property type="evidence" value="ECO:0007669"/>
    <property type="project" value="InterPro"/>
</dbReference>
<dbReference type="Gene3D" id="3.20.20.370">
    <property type="entry name" value="Glycoside hydrolase/deacetylase"/>
    <property type="match status" value="1"/>
</dbReference>
<evidence type="ECO:0000313" key="3">
    <source>
        <dbReference type="Proteomes" id="UP000196084"/>
    </source>
</evidence>
<dbReference type="EMBL" id="MWPH01000001">
    <property type="protein sequence ID" value="OVE85987.1"/>
    <property type="molecule type" value="Genomic_DNA"/>
</dbReference>
<dbReference type="InterPro" id="IPR011330">
    <property type="entry name" value="Glyco_hydro/deAcase_b/a-brl"/>
</dbReference>
<proteinExistence type="predicted"/>
<comment type="caution">
    <text evidence="2">The sequence shown here is derived from an EMBL/GenBank/DDBJ whole genome shotgun (WGS) entry which is preliminary data.</text>
</comment>
<dbReference type="Pfam" id="PF01522">
    <property type="entry name" value="Polysacc_deac_1"/>
    <property type="match status" value="1"/>
</dbReference>
<dbReference type="CDD" id="cd10929">
    <property type="entry name" value="CE4_u5"/>
    <property type="match status" value="1"/>
</dbReference>
<dbReference type="Proteomes" id="UP000196084">
    <property type="component" value="Unassembled WGS sequence"/>
</dbReference>
<dbReference type="GO" id="GO:0005975">
    <property type="term" value="P:carbohydrate metabolic process"/>
    <property type="evidence" value="ECO:0007669"/>
    <property type="project" value="InterPro"/>
</dbReference>
<reference evidence="2 3" key="1">
    <citation type="submission" date="2017-02" db="EMBL/GenBank/DDBJ databases">
        <title>Natronthermophilus aegyptiacus gen. nov.,sp. nov., an aerobic, extremely halophilic alkalithermophilic archaeon isolated from the athalassohaline Wadi An Natrun, Egypt.</title>
        <authorList>
            <person name="Zhao B."/>
        </authorList>
    </citation>
    <scope>NUCLEOTIDE SEQUENCE [LARGE SCALE GENOMIC DNA]</scope>
    <source>
        <strain evidence="2 3">CGMCC 1.3597</strain>
    </source>
</reference>
<feature type="domain" description="NodB homology" evidence="1">
    <location>
        <begin position="34"/>
        <end position="165"/>
    </location>
</feature>
<dbReference type="InterPro" id="IPR002509">
    <property type="entry name" value="NODB_dom"/>
</dbReference>
<evidence type="ECO:0000259" key="1">
    <source>
        <dbReference type="Pfam" id="PF01522"/>
    </source>
</evidence>